<accession>A0ABR3JRA2</accession>
<reference evidence="2" key="1">
    <citation type="submission" date="2024-06" db="EMBL/GenBank/DDBJ databases">
        <title>Multi-omics analyses provide insights into the biosynthesis of the anticancer antibiotic pleurotin in Hohenbuehelia grisea.</title>
        <authorList>
            <person name="Weaver J.A."/>
            <person name="Alberti F."/>
        </authorList>
    </citation>
    <scope>NUCLEOTIDE SEQUENCE [LARGE SCALE GENOMIC DNA]</scope>
    <source>
        <strain evidence="2">T-177</strain>
    </source>
</reference>
<comment type="caution">
    <text evidence="1">The sequence shown here is derived from an EMBL/GenBank/DDBJ whole genome shotgun (WGS) entry which is preliminary data.</text>
</comment>
<proteinExistence type="predicted"/>
<gene>
    <name evidence="1" type="ORF">HGRIS_000068</name>
</gene>
<organism evidence="1 2">
    <name type="scientific">Hohenbuehelia grisea</name>
    <dbReference type="NCBI Taxonomy" id="104357"/>
    <lineage>
        <taxon>Eukaryota</taxon>
        <taxon>Fungi</taxon>
        <taxon>Dikarya</taxon>
        <taxon>Basidiomycota</taxon>
        <taxon>Agaricomycotina</taxon>
        <taxon>Agaricomycetes</taxon>
        <taxon>Agaricomycetidae</taxon>
        <taxon>Agaricales</taxon>
        <taxon>Pleurotineae</taxon>
        <taxon>Pleurotaceae</taxon>
        <taxon>Hohenbuehelia</taxon>
    </lineage>
</organism>
<evidence type="ECO:0000313" key="1">
    <source>
        <dbReference type="EMBL" id="KAL0957887.1"/>
    </source>
</evidence>
<dbReference type="SUPFAM" id="SSF52047">
    <property type="entry name" value="RNI-like"/>
    <property type="match status" value="1"/>
</dbReference>
<dbReference type="Proteomes" id="UP001556367">
    <property type="component" value="Unassembled WGS sequence"/>
</dbReference>
<name>A0ABR3JRA2_9AGAR</name>
<sequence length="473" mass="53178">MSLTTITPAGVRRIRISYPDLQVFFTVSISKKINNFNNDEFEIKVKNFQEVLNTLDGLRCNYLEALQDLTVFLGPLFFFQLGSDLLRRVINAPHFIFLQRLCLKKLRIPCGSLVKALSSFRRLEHCSLDNIVLDESGLPFDVEPLANTLSSLSLTGHLQSHSFGDSALVNEFGNFLASQEPPLPLRHLELRSCDQSILPSLLVSHQDLTELTIDFNVQPSTEIANPPSLRGRDAGHALRLGPLKTIRILNLNVACFNEVINFFSAMHVVHDQGHMHTREIQVHVEPPMLQSAHKSLWLKLDGELNRFANASIEIVVEMGGTTASSPINATLVHDLRARLKNRFFLGDSTFKIRFASCLAHSLSPVICVDLGNEICYGIISKVDISFDCDTAAGHAFKLERNPHRYGFNLAITLEEANRMDDPRRYLYHIDVLGKESSPTSVFVFADRLRFVRMSHVRSSRTANLVFIVVTLDS</sequence>
<dbReference type="EMBL" id="JASNQZ010000004">
    <property type="protein sequence ID" value="KAL0957887.1"/>
    <property type="molecule type" value="Genomic_DNA"/>
</dbReference>
<evidence type="ECO:0000313" key="2">
    <source>
        <dbReference type="Proteomes" id="UP001556367"/>
    </source>
</evidence>
<protein>
    <submittedName>
        <fullName evidence="1">Uncharacterized protein</fullName>
    </submittedName>
</protein>
<keyword evidence="2" id="KW-1185">Reference proteome</keyword>